<feature type="compositionally biased region" description="Gly residues" evidence="2">
    <location>
        <begin position="840"/>
        <end position="861"/>
    </location>
</feature>
<dbReference type="EMBL" id="FN649739">
    <property type="protein sequence ID" value="CBJ31220.1"/>
    <property type="molecule type" value="Genomic_DNA"/>
</dbReference>
<feature type="compositionally biased region" description="Polar residues" evidence="2">
    <location>
        <begin position="907"/>
        <end position="917"/>
    </location>
</feature>
<protein>
    <recommendedName>
        <fullName evidence="3">UDENN domain-containing protein</fullName>
    </recommendedName>
</protein>
<dbReference type="InterPro" id="IPR001194">
    <property type="entry name" value="cDENN_dom"/>
</dbReference>
<feature type="compositionally biased region" description="Basic and acidic residues" evidence="2">
    <location>
        <begin position="926"/>
        <end position="940"/>
    </location>
</feature>
<feature type="region of interest" description="Disordered" evidence="2">
    <location>
        <begin position="745"/>
        <end position="804"/>
    </location>
</feature>
<dbReference type="SMART" id="SM00799">
    <property type="entry name" value="DENN"/>
    <property type="match status" value="1"/>
</dbReference>
<name>D7FSS9_ECTSI</name>
<dbReference type="Proteomes" id="UP000002630">
    <property type="component" value="Linkage Group LG14"/>
</dbReference>
<evidence type="ECO:0000259" key="3">
    <source>
        <dbReference type="PROSITE" id="PS50211"/>
    </source>
</evidence>
<dbReference type="InterPro" id="IPR002110">
    <property type="entry name" value="Ankyrin_rpt"/>
</dbReference>
<dbReference type="Gene3D" id="1.25.40.20">
    <property type="entry name" value="Ankyrin repeat-containing domain"/>
    <property type="match status" value="1"/>
</dbReference>
<feature type="repeat" description="ANK" evidence="1">
    <location>
        <begin position="131"/>
        <end position="163"/>
    </location>
</feature>
<dbReference type="PROSITE" id="PS50088">
    <property type="entry name" value="ANK_REPEAT"/>
    <property type="match status" value="1"/>
</dbReference>
<keyword evidence="5" id="KW-1185">Reference proteome</keyword>
<dbReference type="InterPro" id="IPR036770">
    <property type="entry name" value="Ankyrin_rpt-contain_sf"/>
</dbReference>
<dbReference type="EMBL" id="FN648419">
    <property type="protein sequence ID" value="CBJ31220.1"/>
    <property type="molecule type" value="Genomic_DNA"/>
</dbReference>
<dbReference type="SUPFAM" id="SSF48403">
    <property type="entry name" value="Ankyrin repeat"/>
    <property type="match status" value="1"/>
</dbReference>
<proteinExistence type="predicted"/>
<feature type="region of interest" description="Disordered" evidence="2">
    <location>
        <begin position="820"/>
        <end position="951"/>
    </location>
</feature>
<keyword evidence="1" id="KW-0040">ANK repeat</keyword>
<dbReference type="AlphaFoldDB" id="D7FSS9"/>
<dbReference type="GO" id="GO:0032483">
    <property type="term" value="P:regulation of Rab protein signal transduction"/>
    <property type="evidence" value="ECO:0007669"/>
    <property type="project" value="TreeGrafter"/>
</dbReference>
<dbReference type="OMA" id="AFASICE"/>
<dbReference type="InParanoid" id="D7FSS9"/>
<feature type="domain" description="UDENN" evidence="3">
    <location>
        <begin position="229"/>
        <end position="650"/>
    </location>
</feature>
<sequence>MVTPRGNPRPKAYLSIGEYLRKAGAFKTVNVYYNEIISTHPSVALSEDGDTEDVDELAQGMIEAAQHGHLETLRFLAGKAQTGGEEGGVGTCIGERVGCLMLHLAAEAGHDTIVHYLVEDLWVDVDEATVRGMTALHYAAKANRTAVVRELSRLGADLEAKNDAGQVPAQLTKDRLLRRLFQQYLGGGGWGGAGSGAGGAMVDRFVSPSASRVVDYVAVMTVKLAPQLRAECDELSDLKQATVAQVCRFPEEDHEDTPMTDASNLAEICTQSCGAQGGPLAAYGTLLTDTSGARSYVWSKVLGVYQDAAQKGRARVHTALGPPPGDRDGAVPAGETSARVVLVLARHPYTAAFASICEHIAELILSEALNWGSLCEWPLDMEQERNQEIRFCMEHYASDLPLPLPSAQAEHTVLDRVLRYGDAHASHSSFPHLEEADLRCLTSRLGPDTILVALSCLLQEQSVLLLSDHLEDLAPATSALLGLLFPLRWPHTLIPVLPASLVHYLEAPVPFLMGMHQKGLDRVGADLSCITIINLGKKKKRGGAQSGQPLRVNRCVQKKRRRKLSGKEPQKRPSRRDSGQRSLAELPRALKSRAENRMRRCVPLEVSPVTDRSHHQPRASTLYTPGLRVAVVDVMVDLFGDYQTYRYVPGSQKRMIGEAPEDHRKLLEAVYSTQLWRIFSDDLLAEEAGANGENWEEQAQLFCACVERARHQGGVSGPSGDSHSCQDVLYPSEDVEEQLSLLSVYPEPTDNANGSAEGPQHAGDGMADSAIATASGKDQTGSADCRDEPPKEAPAPAVGGLQGKTDEVLKSITDSFATVTDMLGGVPPGGVSSKTSNPDGGSGAVDGGSGGASSAGGGQGGEAAAVKPDGGGWEMFKPPSMAEMKRRLEDMTAGGMPLSPPKVPLQKRSSPGQQSPARTGLSIRGKSREGRSASPTRRDPGAAAAAGLAKFGDGWRDFRRRSAEAVEEAVTKIKTVLDDSDEEGATDERVAARIAEKRRAQTAAASGGGGGGNNPGDDDAFWKPFGGGEDGDGEPVPLPTAEEVRRETAVTGSRSASTARRDLDAYYGGGSGEGGGS</sequence>
<dbReference type="SMART" id="SM00248">
    <property type="entry name" value="ANK"/>
    <property type="match status" value="2"/>
</dbReference>
<feature type="region of interest" description="Disordered" evidence="2">
    <location>
        <begin position="540"/>
        <end position="585"/>
    </location>
</feature>
<dbReference type="Gene3D" id="3.40.50.11500">
    <property type="match status" value="1"/>
</dbReference>
<dbReference type="Pfam" id="PF02141">
    <property type="entry name" value="DENN"/>
    <property type="match status" value="1"/>
</dbReference>
<dbReference type="Pfam" id="PF12796">
    <property type="entry name" value="Ank_2"/>
    <property type="match status" value="1"/>
</dbReference>
<dbReference type="GO" id="GO:0031410">
    <property type="term" value="C:cytoplasmic vesicle"/>
    <property type="evidence" value="ECO:0007669"/>
    <property type="project" value="TreeGrafter"/>
</dbReference>
<dbReference type="PANTHER" id="PTHR12296">
    <property type="entry name" value="DENN DOMAIN-CONTAINING PROTEIN 4"/>
    <property type="match status" value="1"/>
</dbReference>
<accession>D7FSS9</accession>
<feature type="compositionally biased region" description="Basic and acidic residues" evidence="2">
    <location>
        <begin position="565"/>
        <end position="579"/>
    </location>
</feature>
<reference evidence="4 5" key="1">
    <citation type="journal article" date="2010" name="Nature">
        <title>The Ectocarpus genome and the independent evolution of multicellularity in brown algae.</title>
        <authorList>
            <person name="Cock J.M."/>
            <person name="Sterck L."/>
            <person name="Rouze P."/>
            <person name="Scornet D."/>
            <person name="Allen A.E."/>
            <person name="Amoutzias G."/>
            <person name="Anthouard V."/>
            <person name="Artiguenave F."/>
            <person name="Aury J.M."/>
            <person name="Badger J.H."/>
            <person name="Beszteri B."/>
            <person name="Billiau K."/>
            <person name="Bonnet E."/>
            <person name="Bothwell J.H."/>
            <person name="Bowler C."/>
            <person name="Boyen C."/>
            <person name="Brownlee C."/>
            <person name="Carrano C.J."/>
            <person name="Charrier B."/>
            <person name="Cho G.Y."/>
            <person name="Coelho S.M."/>
            <person name="Collen J."/>
            <person name="Corre E."/>
            <person name="Da Silva C."/>
            <person name="Delage L."/>
            <person name="Delaroque N."/>
            <person name="Dittami S.M."/>
            <person name="Doulbeau S."/>
            <person name="Elias M."/>
            <person name="Farnham G."/>
            <person name="Gachon C.M."/>
            <person name="Gschloessl B."/>
            <person name="Heesch S."/>
            <person name="Jabbari K."/>
            <person name="Jubin C."/>
            <person name="Kawai H."/>
            <person name="Kimura K."/>
            <person name="Kloareg B."/>
            <person name="Kupper F.C."/>
            <person name="Lang D."/>
            <person name="Le Bail A."/>
            <person name="Leblanc C."/>
            <person name="Lerouge P."/>
            <person name="Lohr M."/>
            <person name="Lopez P.J."/>
            <person name="Martens C."/>
            <person name="Maumus F."/>
            <person name="Michel G."/>
            <person name="Miranda-Saavedra D."/>
            <person name="Morales J."/>
            <person name="Moreau H."/>
            <person name="Motomura T."/>
            <person name="Nagasato C."/>
            <person name="Napoli C.A."/>
            <person name="Nelson D.R."/>
            <person name="Nyvall-Collen P."/>
            <person name="Peters A.F."/>
            <person name="Pommier C."/>
            <person name="Potin P."/>
            <person name="Poulain J."/>
            <person name="Quesneville H."/>
            <person name="Read B."/>
            <person name="Rensing S.A."/>
            <person name="Ritter A."/>
            <person name="Rousvoal S."/>
            <person name="Samanta M."/>
            <person name="Samson G."/>
            <person name="Schroeder D.C."/>
            <person name="Segurens B."/>
            <person name="Strittmatter M."/>
            <person name="Tonon T."/>
            <person name="Tregear J.W."/>
            <person name="Valentin K."/>
            <person name="von Dassow P."/>
            <person name="Yamagishi T."/>
            <person name="Van de Peer Y."/>
            <person name="Wincker P."/>
        </authorList>
    </citation>
    <scope>NUCLEOTIDE SEQUENCE [LARGE SCALE GENOMIC DNA]</scope>
    <source>
        <strain evidence="5">Ec32 / CCAP1310/4</strain>
    </source>
</reference>
<evidence type="ECO:0000256" key="2">
    <source>
        <dbReference type="SAM" id="MobiDB-lite"/>
    </source>
</evidence>
<dbReference type="eggNOG" id="KOG2080">
    <property type="taxonomic scope" value="Eukaryota"/>
</dbReference>
<gene>
    <name evidence="4" type="ORF">Esi_0239_0018</name>
</gene>
<dbReference type="OrthoDB" id="74314at2759"/>
<dbReference type="STRING" id="2880.D7FSS9"/>
<dbReference type="eggNOG" id="KOG0504">
    <property type="taxonomic scope" value="Eukaryota"/>
</dbReference>
<dbReference type="PANTHER" id="PTHR12296:SF21">
    <property type="entry name" value="DENN DOMAIN-CONTAINING PROTEIN 3"/>
    <property type="match status" value="1"/>
</dbReference>
<evidence type="ECO:0000256" key="1">
    <source>
        <dbReference type="PROSITE-ProRule" id="PRU00023"/>
    </source>
</evidence>
<evidence type="ECO:0000313" key="4">
    <source>
        <dbReference type="EMBL" id="CBJ31220.1"/>
    </source>
</evidence>
<feature type="region of interest" description="Disordered" evidence="2">
    <location>
        <begin position="996"/>
        <end position="1077"/>
    </location>
</feature>
<evidence type="ECO:0000313" key="5">
    <source>
        <dbReference type="Proteomes" id="UP000002630"/>
    </source>
</evidence>
<dbReference type="InterPro" id="IPR051696">
    <property type="entry name" value="DENN_Domain_GEFs"/>
</dbReference>
<organism evidence="4 5">
    <name type="scientific">Ectocarpus siliculosus</name>
    <name type="common">Brown alga</name>
    <name type="synonym">Conferva siliculosa</name>
    <dbReference type="NCBI Taxonomy" id="2880"/>
    <lineage>
        <taxon>Eukaryota</taxon>
        <taxon>Sar</taxon>
        <taxon>Stramenopiles</taxon>
        <taxon>Ochrophyta</taxon>
        <taxon>PX clade</taxon>
        <taxon>Phaeophyceae</taxon>
        <taxon>Ectocarpales</taxon>
        <taxon>Ectocarpaceae</taxon>
        <taxon>Ectocarpus</taxon>
    </lineage>
</organism>
<dbReference type="PROSITE" id="PS50211">
    <property type="entry name" value="DENN"/>
    <property type="match status" value="1"/>
</dbReference>
<feature type="compositionally biased region" description="Gly residues" evidence="2">
    <location>
        <begin position="1067"/>
        <end position="1077"/>
    </location>
</feature>
<dbReference type="PROSITE" id="PS50297">
    <property type="entry name" value="ANK_REP_REGION"/>
    <property type="match status" value="1"/>
</dbReference>
<dbReference type="InterPro" id="IPR037516">
    <property type="entry name" value="Tripartite_DENN"/>
</dbReference>
<dbReference type="InterPro" id="IPR043153">
    <property type="entry name" value="DENN_C"/>
</dbReference>